<dbReference type="Gene3D" id="1.10.1450.10">
    <property type="entry name" value="Tetraspanin"/>
    <property type="match status" value="1"/>
</dbReference>
<evidence type="ECO:0000256" key="3">
    <source>
        <dbReference type="ARBA" id="ARBA00022989"/>
    </source>
</evidence>
<dbReference type="WBParaSite" id="scaffold138_cov249.g367">
    <property type="protein sequence ID" value="scaffold138_cov249.g367"/>
    <property type="gene ID" value="scaffold138_cov249.g367"/>
</dbReference>
<comment type="subcellular location">
    <subcellularLocation>
        <location evidence="1">Membrane</location>
        <topology evidence="1">Multi-pass membrane protein</topology>
    </subcellularLocation>
</comment>
<evidence type="ECO:0000256" key="4">
    <source>
        <dbReference type="ARBA" id="ARBA00023136"/>
    </source>
</evidence>
<dbReference type="SUPFAM" id="SSF48652">
    <property type="entry name" value="Tetraspanin"/>
    <property type="match status" value="1"/>
</dbReference>
<evidence type="ECO:0000313" key="6">
    <source>
        <dbReference type="Proteomes" id="UP000887561"/>
    </source>
</evidence>
<dbReference type="CDD" id="cd03127">
    <property type="entry name" value="tetraspanin_LEL"/>
    <property type="match status" value="1"/>
</dbReference>
<organism evidence="6 7">
    <name type="scientific">Meloidogyne javanica</name>
    <name type="common">Root-knot nematode worm</name>
    <dbReference type="NCBI Taxonomy" id="6303"/>
    <lineage>
        <taxon>Eukaryota</taxon>
        <taxon>Metazoa</taxon>
        <taxon>Ecdysozoa</taxon>
        <taxon>Nematoda</taxon>
        <taxon>Chromadorea</taxon>
        <taxon>Rhabditida</taxon>
        <taxon>Tylenchina</taxon>
        <taxon>Tylenchomorpha</taxon>
        <taxon>Tylenchoidea</taxon>
        <taxon>Meloidogynidae</taxon>
        <taxon>Meloidogyninae</taxon>
        <taxon>Meloidogyne</taxon>
        <taxon>Meloidogyne incognita group</taxon>
    </lineage>
</organism>
<keyword evidence="4 5" id="KW-0472">Membrane</keyword>
<sequence>MNKSEKIISHYSPLGQTRRLDNRRAYFEPSSYSSIPYLYLLFNSSISSESNECHQWSKYAILGANIIFMVVGCIVLITGIWLRTDSHFRGFLSERYRQAVHEAFWEAPTLYAFSYILILLGCALILSTIFGCYGVAINSKLLIGIYGASTFALLIFTLSCGAYIFYTKDSIDVELADALNYMVQHYYQGPGIVQESLDRLQQAFRCCGNAGCSDFRIFRQDPPRTCDLRCDGCHYRIWIALRIGFSVSLAVFSIVVFVQLVAIALSITMIFDVHQSNNRSVFNAMRRKEFAKASIRKQMTMECQPNFSKFNKRKHPYYF</sequence>
<dbReference type="InterPro" id="IPR018499">
    <property type="entry name" value="Tetraspanin/Peripherin"/>
</dbReference>
<feature type="transmembrane region" description="Helical" evidence="5">
    <location>
        <begin position="59"/>
        <end position="82"/>
    </location>
</feature>
<protein>
    <submittedName>
        <fullName evidence="7">Tetraspanin</fullName>
    </submittedName>
</protein>
<reference evidence="7" key="1">
    <citation type="submission" date="2022-11" db="UniProtKB">
        <authorList>
            <consortium name="WormBaseParasite"/>
        </authorList>
    </citation>
    <scope>IDENTIFICATION</scope>
</reference>
<dbReference type="Proteomes" id="UP000887561">
    <property type="component" value="Unplaced"/>
</dbReference>
<dbReference type="InterPro" id="IPR008952">
    <property type="entry name" value="Tetraspanin_EC2_sf"/>
</dbReference>
<dbReference type="PANTHER" id="PTHR19282">
    <property type="entry name" value="TETRASPANIN"/>
    <property type="match status" value="1"/>
</dbReference>
<feature type="transmembrane region" description="Helical" evidence="5">
    <location>
        <begin position="245"/>
        <end position="271"/>
    </location>
</feature>
<feature type="transmembrane region" description="Helical" evidence="5">
    <location>
        <begin position="112"/>
        <end position="136"/>
    </location>
</feature>
<proteinExistence type="predicted"/>
<keyword evidence="3 5" id="KW-1133">Transmembrane helix</keyword>
<dbReference type="PANTHER" id="PTHR19282:SF252">
    <property type="entry name" value="TETRASPANIN"/>
    <property type="match status" value="1"/>
</dbReference>
<keyword evidence="2 5" id="KW-0812">Transmembrane</keyword>
<accession>A0A915LPK2</accession>
<name>A0A915LPK2_MELJA</name>
<feature type="transmembrane region" description="Helical" evidence="5">
    <location>
        <begin position="143"/>
        <end position="166"/>
    </location>
</feature>
<dbReference type="PRINTS" id="PR00259">
    <property type="entry name" value="TMFOUR"/>
</dbReference>
<dbReference type="AlphaFoldDB" id="A0A915LPK2"/>
<evidence type="ECO:0000313" key="7">
    <source>
        <dbReference type="WBParaSite" id="scaffold138_cov249.g367"/>
    </source>
</evidence>
<dbReference type="GO" id="GO:0005886">
    <property type="term" value="C:plasma membrane"/>
    <property type="evidence" value="ECO:0007669"/>
    <property type="project" value="TreeGrafter"/>
</dbReference>
<evidence type="ECO:0000256" key="2">
    <source>
        <dbReference type="ARBA" id="ARBA00022692"/>
    </source>
</evidence>
<evidence type="ECO:0000256" key="5">
    <source>
        <dbReference type="SAM" id="Phobius"/>
    </source>
</evidence>
<keyword evidence="6" id="KW-1185">Reference proteome</keyword>
<evidence type="ECO:0000256" key="1">
    <source>
        <dbReference type="ARBA" id="ARBA00004141"/>
    </source>
</evidence>
<dbReference type="Pfam" id="PF00335">
    <property type="entry name" value="Tetraspanin"/>
    <property type="match status" value="1"/>
</dbReference>